<reference evidence="2" key="1">
    <citation type="journal article" date="2015" name="Genome Biol. Evol.">
        <title>Organellar Genomes of White Spruce (Picea glauca): Assembly and Annotation.</title>
        <authorList>
            <person name="Jackman S.D."/>
            <person name="Warren R.L."/>
            <person name="Gibb E.A."/>
            <person name="Vandervalk B.P."/>
            <person name="Mohamadi H."/>
            <person name="Chu J."/>
            <person name="Raymond A."/>
            <person name="Pleasance S."/>
            <person name="Coope R."/>
            <person name="Wildung M.R."/>
            <person name="Ritland C.E."/>
            <person name="Bousquet J."/>
            <person name="Jones S.J."/>
            <person name="Bohlmann J."/>
            <person name="Birol I."/>
        </authorList>
    </citation>
    <scope>NUCLEOTIDE SEQUENCE [LARGE SCALE GENOMIC DNA]</scope>
    <source>
        <tissue evidence="2">Flushing bud</tissue>
    </source>
</reference>
<name>A0A101M2K2_PICGL</name>
<geneLocation type="mitochondrion" evidence="2"/>
<evidence type="ECO:0000313" key="2">
    <source>
        <dbReference type="EMBL" id="KUM49879.1"/>
    </source>
</evidence>
<protein>
    <submittedName>
        <fullName evidence="2">Uncharacterized protein</fullName>
    </submittedName>
</protein>
<keyword evidence="1" id="KW-0812">Transmembrane</keyword>
<accession>A0A101M2K2</accession>
<sequence length="78" mass="8941">MSSNLFLFFVRTIIMGMDKGGYHSYREICMVVFLIGGILSGYWGWLIPVCLGSFRYSIVGSAVRFWLIKQGPKRKDLL</sequence>
<dbReference type="AlphaFoldDB" id="A0A101M2K2"/>
<organism evidence="2">
    <name type="scientific">Picea glauca</name>
    <name type="common">White spruce</name>
    <name type="synonym">Pinus glauca</name>
    <dbReference type="NCBI Taxonomy" id="3330"/>
    <lineage>
        <taxon>Eukaryota</taxon>
        <taxon>Viridiplantae</taxon>
        <taxon>Streptophyta</taxon>
        <taxon>Embryophyta</taxon>
        <taxon>Tracheophyta</taxon>
        <taxon>Spermatophyta</taxon>
        <taxon>Pinopsida</taxon>
        <taxon>Pinidae</taxon>
        <taxon>Conifers I</taxon>
        <taxon>Pinales</taxon>
        <taxon>Pinaceae</taxon>
        <taxon>Picea</taxon>
    </lineage>
</organism>
<keyword evidence="1" id="KW-1133">Transmembrane helix</keyword>
<dbReference type="EMBL" id="LKAM01000002">
    <property type="protein sequence ID" value="KUM49879.1"/>
    <property type="molecule type" value="Genomic_DNA"/>
</dbReference>
<keyword evidence="1" id="KW-0472">Membrane</keyword>
<gene>
    <name evidence="2" type="ORF">ABT39_MTgene3106</name>
</gene>
<keyword evidence="2" id="KW-0496">Mitochondrion</keyword>
<evidence type="ECO:0000256" key="1">
    <source>
        <dbReference type="SAM" id="Phobius"/>
    </source>
</evidence>
<feature type="transmembrane region" description="Helical" evidence="1">
    <location>
        <begin position="21"/>
        <end position="39"/>
    </location>
</feature>
<comment type="caution">
    <text evidence="2">The sequence shown here is derived from an EMBL/GenBank/DDBJ whole genome shotgun (WGS) entry which is preliminary data.</text>
</comment>
<proteinExistence type="predicted"/>